<evidence type="ECO:0000313" key="8">
    <source>
        <dbReference type="Proteomes" id="UP000033048"/>
    </source>
</evidence>
<name>A0A0E3SQA8_METMT</name>
<evidence type="ECO:0000256" key="2">
    <source>
        <dbReference type="ARBA" id="ARBA00022692"/>
    </source>
</evidence>
<feature type="transmembrane region" description="Helical" evidence="6">
    <location>
        <begin position="130"/>
        <end position="146"/>
    </location>
</feature>
<feature type="region of interest" description="Disordered" evidence="5">
    <location>
        <begin position="1"/>
        <end position="21"/>
    </location>
</feature>
<dbReference type="PANTHER" id="PTHR42723:SF1">
    <property type="entry name" value="CHLOROPHYLL SYNTHASE, CHLOROPLASTIC"/>
    <property type="match status" value="1"/>
</dbReference>
<feature type="transmembrane region" description="Helical" evidence="6">
    <location>
        <begin position="264"/>
        <end position="281"/>
    </location>
</feature>
<organism evidence="7 8">
    <name type="scientific">Methanococcoides methylutens MM1</name>
    <dbReference type="NCBI Taxonomy" id="1434104"/>
    <lineage>
        <taxon>Archaea</taxon>
        <taxon>Methanobacteriati</taxon>
        <taxon>Methanobacteriota</taxon>
        <taxon>Stenosarchaea group</taxon>
        <taxon>Methanomicrobia</taxon>
        <taxon>Methanosarcinales</taxon>
        <taxon>Methanosarcinaceae</taxon>
        <taxon>Methanococcoides</taxon>
    </lineage>
</organism>
<evidence type="ECO:0000256" key="6">
    <source>
        <dbReference type="SAM" id="Phobius"/>
    </source>
</evidence>
<dbReference type="RefSeq" id="WP_052721239.1">
    <property type="nucleotide sequence ID" value="NZ_CP009518.1"/>
</dbReference>
<dbReference type="CDD" id="cd13967">
    <property type="entry name" value="PT_UbiA_5"/>
    <property type="match status" value="1"/>
</dbReference>
<evidence type="ECO:0000313" key="7">
    <source>
        <dbReference type="EMBL" id="AKB84203.1"/>
    </source>
</evidence>
<feature type="transmembrane region" description="Helical" evidence="6">
    <location>
        <begin position="106"/>
        <end position="124"/>
    </location>
</feature>
<protein>
    <submittedName>
        <fullName evidence="7">UbiA prenyltransferase family protein</fullName>
    </submittedName>
</protein>
<dbReference type="GO" id="GO:0016765">
    <property type="term" value="F:transferase activity, transferring alkyl or aryl (other than methyl) groups"/>
    <property type="evidence" value="ECO:0007669"/>
    <property type="project" value="InterPro"/>
</dbReference>
<evidence type="ECO:0000256" key="1">
    <source>
        <dbReference type="ARBA" id="ARBA00004651"/>
    </source>
</evidence>
<keyword evidence="8" id="KW-1185">Reference proteome</keyword>
<feature type="transmembrane region" description="Helical" evidence="6">
    <location>
        <begin position="191"/>
        <end position="209"/>
    </location>
</feature>
<dbReference type="AlphaFoldDB" id="A0A0E3SQA8"/>
<dbReference type="Proteomes" id="UP000033048">
    <property type="component" value="Chromosome"/>
</dbReference>
<keyword evidence="4 6" id="KW-0472">Membrane</keyword>
<dbReference type="InterPro" id="IPR050475">
    <property type="entry name" value="Prenyltransferase_related"/>
</dbReference>
<dbReference type="Pfam" id="PF01040">
    <property type="entry name" value="UbiA"/>
    <property type="match status" value="1"/>
</dbReference>
<feature type="transmembrane region" description="Helical" evidence="6">
    <location>
        <begin position="167"/>
        <end position="185"/>
    </location>
</feature>
<sequence>MAEKTVISTNQLSYPKNNNNNNNNKSSFLELPDISGLWPTLHLLNSSTLVSVSGALRIYLAFLLLQMQFNILSCIAGGLVVYAVYTLDRALDSEEDAVNRSELKGARTKIVLFVCLLAFLVGAYLLFLDGLLLLAFLPLITGYLYSKGLKVGKFHLKLKGGLGVKNLVVGTTWGAFIAGIAGWYAESIFPVIAVFLFFGIKLFVNSSVYDFKDIKGDALAGIKTLPVSLGPQRTRDLLLSMHLFSHSLLGLLILSGTIAHEPMILVYSFIAGMVCIYRFTVPTENESKSRMHKRLFVVDGESSMIVGLRAFTGM</sequence>
<keyword evidence="3 6" id="KW-1133">Transmembrane helix</keyword>
<evidence type="ECO:0000256" key="5">
    <source>
        <dbReference type="SAM" id="MobiDB-lite"/>
    </source>
</evidence>
<feature type="transmembrane region" description="Helical" evidence="6">
    <location>
        <begin position="237"/>
        <end position="258"/>
    </location>
</feature>
<accession>A0A0E3SQA8</accession>
<feature type="transmembrane region" description="Helical" evidence="6">
    <location>
        <begin position="58"/>
        <end position="85"/>
    </location>
</feature>
<reference evidence="7 8" key="1">
    <citation type="submission" date="2014-07" db="EMBL/GenBank/DDBJ databases">
        <title>Methanogenic archaea and the global carbon cycle.</title>
        <authorList>
            <person name="Henriksen J.R."/>
            <person name="Luke J."/>
            <person name="Reinhart S."/>
            <person name="Benedict M.N."/>
            <person name="Youngblut N.D."/>
            <person name="Metcalf M.E."/>
            <person name="Whitaker R.J."/>
            <person name="Metcalf W.W."/>
        </authorList>
    </citation>
    <scope>NUCLEOTIDE SEQUENCE [LARGE SCALE GENOMIC DNA]</scope>
    <source>
        <strain evidence="7 8">MM1</strain>
    </source>
</reference>
<dbReference type="KEGG" id="mmet:MCMEM_0150"/>
<evidence type="ECO:0000256" key="3">
    <source>
        <dbReference type="ARBA" id="ARBA00022989"/>
    </source>
</evidence>
<dbReference type="Gene3D" id="1.20.120.1780">
    <property type="entry name" value="UbiA prenyltransferase"/>
    <property type="match status" value="1"/>
</dbReference>
<comment type="subcellular location">
    <subcellularLocation>
        <location evidence="1">Cell membrane</location>
        <topology evidence="1">Multi-pass membrane protein</topology>
    </subcellularLocation>
</comment>
<proteinExistence type="predicted"/>
<dbReference type="PANTHER" id="PTHR42723">
    <property type="entry name" value="CHLOROPHYLL SYNTHASE"/>
    <property type="match status" value="1"/>
</dbReference>
<keyword evidence="7" id="KW-0808">Transferase</keyword>
<dbReference type="STRING" id="1434104.MCMEM_0150"/>
<dbReference type="EMBL" id="CP009518">
    <property type="protein sequence ID" value="AKB84203.1"/>
    <property type="molecule type" value="Genomic_DNA"/>
</dbReference>
<dbReference type="PATRIC" id="fig|1434104.5.peg.157"/>
<dbReference type="NCBIfam" id="NF010117">
    <property type="entry name" value="PRK13591.1"/>
    <property type="match status" value="1"/>
</dbReference>
<dbReference type="InterPro" id="IPR000537">
    <property type="entry name" value="UbiA_prenyltransferase"/>
</dbReference>
<gene>
    <name evidence="7" type="ORF">MCMEM_0150</name>
</gene>
<dbReference type="HOGENOM" id="CLU_077871_1_0_2"/>
<evidence type="ECO:0000256" key="4">
    <source>
        <dbReference type="ARBA" id="ARBA00023136"/>
    </source>
</evidence>
<feature type="compositionally biased region" description="Polar residues" evidence="5">
    <location>
        <begin position="1"/>
        <end position="16"/>
    </location>
</feature>
<keyword evidence="2 6" id="KW-0812">Transmembrane</keyword>
<dbReference type="GO" id="GO:0005886">
    <property type="term" value="C:plasma membrane"/>
    <property type="evidence" value="ECO:0007669"/>
    <property type="project" value="UniProtKB-SubCell"/>
</dbReference>
<dbReference type="GeneID" id="24892622"/>
<dbReference type="OrthoDB" id="293340at2157"/>